<dbReference type="EMBL" id="CAJMXA010000220">
    <property type="protein sequence ID" value="CAE6421597.1"/>
    <property type="molecule type" value="Genomic_DNA"/>
</dbReference>
<evidence type="ECO:0008006" key="3">
    <source>
        <dbReference type="Google" id="ProtNLM"/>
    </source>
</evidence>
<name>A0A8H2XCS9_9AGAM</name>
<reference evidence="1" key="1">
    <citation type="submission" date="2021-01" db="EMBL/GenBank/DDBJ databases">
        <authorList>
            <person name="Kaushik A."/>
        </authorList>
    </citation>
    <scope>NUCLEOTIDE SEQUENCE</scope>
    <source>
        <strain evidence="1">AG6-10EEA</strain>
    </source>
</reference>
<accession>A0A8H2XCS9</accession>
<dbReference type="SUPFAM" id="SSF144232">
    <property type="entry name" value="HIT/MYND zinc finger-like"/>
    <property type="match status" value="1"/>
</dbReference>
<dbReference type="Proteomes" id="UP000663853">
    <property type="component" value="Unassembled WGS sequence"/>
</dbReference>
<evidence type="ECO:0000313" key="1">
    <source>
        <dbReference type="EMBL" id="CAE6421597.1"/>
    </source>
</evidence>
<protein>
    <recommendedName>
        <fullName evidence="3">MYND-type domain-containing protein</fullName>
    </recommendedName>
</protein>
<organism evidence="1 2">
    <name type="scientific">Rhizoctonia solani</name>
    <dbReference type="NCBI Taxonomy" id="456999"/>
    <lineage>
        <taxon>Eukaryota</taxon>
        <taxon>Fungi</taxon>
        <taxon>Dikarya</taxon>
        <taxon>Basidiomycota</taxon>
        <taxon>Agaricomycotina</taxon>
        <taxon>Agaricomycetes</taxon>
        <taxon>Cantharellales</taxon>
        <taxon>Ceratobasidiaceae</taxon>
        <taxon>Rhizoctonia</taxon>
    </lineage>
</organism>
<gene>
    <name evidence="1" type="ORF">RDB_LOCUS12878</name>
</gene>
<sequence>MLTTLNNAPHEILGSVFPDYFKSYSSEALAVPLSPSEETNVRTKAAKTIDRIIALGGVPNGSGQEAAEYITFSMLKSILDATKIPEEIKKLADPRLVAGCVELMAPMESLFGYECGYVCFRILNLAINACILKRAGRLDDTIRRMGPTSDSLLLFWGDSAAEVYLDLQRTKTISLGLCAAFNPDVLDRLVELLHANQKQYFIVLRALQSMGLSGLMLILRAHIQDGGIETPGNMHSGALNESLMHLYSRLLWRYLLVVPVFIDHEAQAVYEIHLHVTYWARFRDSHYIDIEDSRNLLQALNERLLSSRMLHLTGAMILLRFVEPLVVPGCEDLIPILVERSLRLMWSSILNDGPGTHTARLLVGGFLTNIRYILQELEPKYLKQQKWIVELVECIIDEGLTDLVLRVLVAAPDFVPGQQEATERLYDAASEFYEELLYVVPKWYLALRLNDSGVLADWRKYTNHFFGAGTALQVSSSSSLRSARKACGEVVIHMLLAVYDKKHMHEVYPIGGSCDNPRCPMPCDAAYICSECIDLVYCDVKCLTADWSSPWRGPHKRVCRGQAMANPKSRSSYHANIGDSGRAGMDIVRRSQLPEEKMVMNYHCDNSEWMRR</sequence>
<proteinExistence type="predicted"/>
<comment type="caution">
    <text evidence="1">The sequence shown here is derived from an EMBL/GenBank/DDBJ whole genome shotgun (WGS) entry which is preliminary data.</text>
</comment>
<dbReference type="AlphaFoldDB" id="A0A8H2XCS9"/>
<evidence type="ECO:0000313" key="2">
    <source>
        <dbReference type="Proteomes" id="UP000663853"/>
    </source>
</evidence>